<reference evidence="12 13" key="1">
    <citation type="journal article" date="2018" name="Sci. Rep.">
        <title>Comparative analysis of the Pocillopora damicornis genome highlights role of immune system in coral evolution.</title>
        <authorList>
            <person name="Cunning R."/>
            <person name="Bay R.A."/>
            <person name="Gillette P."/>
            <person name="Baker A.C."/>
            <person name="Traylor-Knowles N."/>
        </authorList>
    </citation>
    <scope>NUCLEOTIDE SEQUENCE [LARGE SCALE GENOMIC DNA]</scope>
    <source>
        <strain evidence="12">RSMAS</strain>
        <tissue evidence="12">Whole animal</tissue>
    </source>
</reference>
<organism evidence="12 13">
    <name type="scientific">Pocillopora damicornis</name>
    <name type="common">Cauliflower coral</name>
    <name type="synonym">Millepora damicornis</name>
    <dbReference type="NCBI Taxonomy" id="46731"/>
    <lineage>
        <taxon>Eukaryota</taxon>
        <taxon>Metazoa</taxon>
        <taxon>Cnidaria</taxon>
        <taxon>Anthozoa</taxon>
        <taxon>Hexacorallia</taxon>
        <taxon>Scleractinia</taxon>
        <taxon>Astrocoeniina</taxon>
        <taxon>Pocilloporidae</taxon>
        <taxon>Pocillopora</taxon>
    </lineage>
</organism>
<keyword evidence="5" id="KW-0297">G-protein coupled receptor</keyword>
<evidence type="ECO:0000256" key="6">
    <source>
        <dbReference type="ARBA" id="ARBA00023136"/>
    </source>
</evidence>
<accession>A0A3M6UEL4</accession>
<evidence type="ECO:0000256" key="5">
    <source>
        <dbReference type="ARBA" id="ARBA00023040"/>
    </source>
</evidence>
<dbReference type="Gene3D" id="1.20.1070.10">
    <property type="entry name" value="Rhodopsin 7-helix transmembrane proteins"/>
    <property type="match status" value="2"/>
</dbReference>
<dbReference type="PROSITE" id="PS50262">
    <property type="entry name" value="G_PROTEIN_RECEP_F1_2"/>
    <property type="match status" value="2"/>
</dbReference>
<evidence type="ECO:0000256" key="8">
    <source>
        <dbReference type="ARBA" id="ARBA00023180"/>
    </source>
</evidence>
<dbReference type="EMBL" id="RCHS01001702">
    <property type="protein sequence ID" value="RMX52102.1"/>
    <property type="molecule type" value="Genomic_DNA"/>
</dbReference>
<evidence type="ECO:0000256" key="1">
    <source>
        <dbReference type="ARBA" id="ARBA00004651"/>
    </source>
</evidence>
<keyword evidence="8" id="KW-0325">Glycoprotein</keyword>
<evidence type="ECO:0000259" key="11">
    <source>
        <dbReference type="PROSITE" id="PS50262"/>
    </source>
</evidence>
<dbReference type="PRINTS" id="PR00237">
    <property type="entry name" value="GPCRRHODOPSN"/>
</dbReference>
<sequence length="714" mass="81015">MDSKSPTKCSTSMNFTGNLSLCPTVQPVLLGPMVNPFDEFYKFAFGSAIYIIIVSFITILANGLLLVVFFFDPLKIFRTATTYFLIGLALVDILTAASQEPMYATCFIMMYLRHPDTLTTCTPLLNVGQVIAVAAMNASFLIVLAFTITQYIVVVSPLKYGRRVTKSRVVICVLAIYAYSILFSLFPVMGIAEEIVQKIDNIFHSITLVYVTIIFYILLYVAFRKKMAASESLREDKTTQARGRENKQTGVERKFIIVNFLLIAILFLTSQPSAILWIYRLYSNENPNSPRVLIVNLMVADNLLYLKFLLDPFVYAWRIPKYRQALKNVLRCGREEPETTFSDRVMAQSQKPSNSSVCTGAAGLDSQEGMMHVEEFSKAAFGSSIFIIIVSPMTIVANSLLLVTFLVDPLKIFRNPTSYFLIGLAIVDLLTALIQEPIYATCFMLMYFQHPSWTKCESWMEFAFYFSAFPVSISASIVFAFTLTQYIVVTSPLKLGRMITKKKALLSVFAIYLYHTLFCCLPLMGIPQKTKHAIDLFFHRYAVVLVTIVVYIILHYTMKKKMTAGRSLQNEGSSTSREEGRHAQVQRSFVRINVVLLIIMIMFFVPSVLLMTIRFFLDDIFTARYGIRVLVVNLMTDNVLYLKFLFDPIVYAWRMSKYRKSLKSTVYRNKDKQSSRSEGETKITDARGQIGELTSAELNKSAITLLSFKNVSTD</sequence>
<dbReference type="InterPro" id="IPR017452">
    <property type="entry name" value="GPCR_Rhodpsn_7TM"/>
</dbReference>
<feature type="transmembrane region" description="Helical" evidence="10">
    <location>
        <begin position="256"/>
        <end position="279"/>
    </location>
</feature>
<evidence type="ECO:0000256" key="2">
    <source>
        <dbReference type="ARBA" id="ARBA00022475"/>
    </source>
</evidence>
<feature type="transmembrane region" description="Helical" evidence="10">
    <location>
        <begin position="462"/>
        <end position="483"/>
    </location>
</feature>
<evidence type="ECO:0000313" key="12">
    <source>
        <dbReference type="EMBL" id="RMX52102.1"/>
    </source>
</evidence>
<feature type="transmembrane region" description="Helical" evidence="10">
    <location>
        <begin position="43"/>
        <end position="71"/>
    </location>
</feature>
<dbReference type="AlphaFoldDB" id="A0A3M6UEL4"/>
<feature type="transmembrane region" description="Helical" evidence="10">
    <location>
        <begin position="124"/>
        <end position="148"/>
    </location>
</feature>
<keyword evidence="6 10" id="KW-0472">Membrane</keyword>
<keyword evidence="3 10" id="KW-0812">Transmembrane</keyword>
<evidence type="ECO:0000256" key="3">
    <source>
        <dbReference type="ARBA" id="ARBA00022692"/>
    </source>
</evidence>
<dbReference type="Proteomes" id="UP000275408">
    <property type="component" value="Unassembled WGS sequence"/>
</dbReference>
<dbReference type="PANTHER" id="PTHR24246:SF27">
    <property type="entry name" value="ADENOSINE RECEPTOR, ISOFORM A"/>
    <property type="match status" value="1"/>
</dbReference>
<keyword evidence="4 10" id="KW-1133">Transmembrane helix</keyword>
<keyword evidence="13" id="KW-1185">Reference proteome</keyword>
<comment type="caution">
    <text evidence="12">The sequence shown here is derived from an EMBL/GenBank/DDBJ whole genome shotgun (WGS) entry which is preliminary data.</text>
</comment>
<name>A0A3M6UEL4_POCDA</name>
<feature type="domain" description="G-protein coupled receptors family 1 profile" evidence="11">
    <location>
        <begin position="397"/>
        <end position="651"/>
    </location>
</feature>
<keyword evidence="7" id="KW-0675">Receptor</keyword>
<keyword evidence="2" id="KW-1003">Cell membrane</keyword>
<comment type="subcellular location">
    <subcellularLocation>
        <location evidence="1">Cell membrane</location>
        <topology evidence="1">Multi-pass membrane protein</topology>
    </subcellularLocation>
</comment>
<dbReference type="GO" id="GO:0005886">
    <property type="term" value="C:plasma membrane"/>
    <property type="evidence" value="ECO:0007669"/>
    <property type="project" value="UniProtKB-SubCell"/>
</dbReference>
<feature type="transmembrane region" description="Helical" evidence="10">
    <location>
        <begin position="538"/>
        <end position="558"/>
    </location>
</feature>
<keyword evidence="9" id="KW-0807">Transducer</keyword>
<feature type="transmembrane region" description="Helical" evidence="10">
    <location>
        <begin position="419"/>
        <end position="450"/>
    </location>
</feature>
<feature type="transmembrane region" description="Helical" evidence="10">
    <location>
        <begin position="504"/>
        <end position="526"/>
    </location>
</feature>
<dbReference type="Pfam" id="PF00001">
    <property type="entry name" value="7tm_1"/>
    <property type="match status" value="2"/>
</dbReference>
<feature type="transmembrane region" description="Helical" evidence="10">
    <location>
        <begin position="202"/>
        <end position="223"/>
    </location>
</feature>
<dbReference type="GO" id="GO:0004930">
    <property type="term" value="F:G protein-coupled receptor activity"/>
    <property type="evidence" value="ECO:0007669"/>
    <property type="project" value="UniProtKB-KW"/>
</dbReference>
<feature type="transmembrane region" description="Helical" evidence="10">
    <location>
        <begin position="380"/>
        <end position="407"/>
    </location>
</feature>
<feature type="domain" description="G-protein coupled receptors family 1 profile" evidence="11">
    <location>
        <begin position="61"/>
        <end position="315"/>
    </location>
</feature>
<feature type="transmembrane region" description="Helical" evidence="10">
    <location>
        <begin position="629"/>
        <end position="653"/>
    </location>
</feature>
<dbReference type="PANTHER" id="PTHR24246">
    <property type="entry name" value="OLFACTORY RECEPTOR AND ADENOSINE RECEPTOR"/>
    <property type="match status" value="1"/>
</dbReference>
<gene>
    <name evidence="12" type="ORF">pdam_00019056</name>
</gene>
<dbReference type="SUPFAM" id="SSF81321">
    <property type="entry name" value="Family A G protein-coupled receptor-like"/>
    <property type="match status" value="2"/>
</dbReference>
<evidence type="ECO:0000256" key="10">
    <source>
        <dbReference type="SAM" id="Phobius"/>
    </source>
</evidence>
<evidence type="ECO:0000256" key="4">
    <source>
        <dbReference type="ARBA" id="ARBA00022989"/>
    </source>
</evidence>
<dbReference type="CDD" id="cd00637">
    <property type="entry name" value="7tm_classA_rhodopsin-like"/>
    <property type="match status" value="2"/>
</dbReference>
<evidence type="ECO:0000256" key="9">
    <source>
        <dbReference type="ARBA" id="ARBA00023224"/>
    </source>
</evidence>
<evidence type="ECO:0000313" key="13">
    <source>
        <dbReference type="Proteomes" id="UP000275408"/>
    </source>
</evidence>
<dbReference type="OrthoDB" id="5985578at2759"/>
<protein>
    <recommendedName>
        <fullName evidence="11">G-protein coupled receptors family 1 profile domain-containing protein</fullName>
    </recommendedName>
</protein>
<proteinExistence type="predicted"/>
<feature type="transmembrane region" description="Helical" evidence="10">
    <location>
        <begin position="169"/>
        <end position="190"/>
    </location>
</feature>
<evidence type="ECO:0000256" key="7">
    <source>
        <dbReference type="ARBA" id="ARBA00023170"/>
    </source>
</evidence>
<feature type="transmembrane region" description="Helical" evidence="10">
    <location>
        <begin position="594"/>
        <end position="617"/>
    </location>
</feature>
<dbReference type="InterPro" id="IPR000276">
    <property type="entry name" value="GPCR_Rhodpsn"/>
</dbReference>
<feature type="transmembrane region" description="Helical" evidence="10">
    <location>
        <begin position="83"/>
        <end position="112"/>
    </location>
</feature>